<dbReference type="Proteomes" id="UP001445335">
    <property type="component" value="Unassembled WGS sequence"/>
</dbReference>
<dbReference type="PANTHER" id="PTHR13271:SF140">
    <property type="entry name" value="SET DOMAIN-CONTAINING PROTEIN"/>
    <property type="match status" value="1"/>
</dbReference>
<dbReference type="InterPro" id="IPR050600">
    <property type="entry name" value="SETD3_SETD6_MTase"/>
</dbReference>
<dbReference type="EMBL" id="JALJOU010000030">
    <property type="protein sequence ID" value="KAK9834982.1"/>
    <property type="molecule type" value="Genomic_DNA"/>
</dbReference>
<dbReference type="PANTHER" id="PTHR13271">
    <property type="entry name" value="UNCHARACTERIZED PUTATIVE METHYLTRANSFERASE"/>
    <property type="match status" value="1"/>
</dbReference>
<protein>
    <recommendedName>
        <fullName evidence="4">SET domain-containing protein</fullName>
    </recommendedName>
</protein>
<dbReference type="CDD" id="cd10527">
    <property type="entry name" value="SET_LSMT"/>
    <property type="match status" value="1"/>
</dbReference>
<organism evidence="2 3">
    <name type="scientific">Elliptochloris bilobata</name>
    <dbReference type="NCBI Taxonomy" id="381761"/>
    <lineage>
        <taxon>Eukaryota</taxon>
        <taxon>Viridiplantae</taxon>
        <taxon>Chlorophyta</taxon>
        <taxon>core chlorophytes</taxon>
        <taxon>Trebouxiophyceae</taxon>
        <taxon>Trebouxiophyceae incertae sedis</taxon>
        <taxon>Elliptochloris clade</taxon>
        <taxon>Elliptochloris</taxon>
    </lineage>
</organism>
<evidence type="ECO:0000256" key="1">
    <source>
        <dbReference type="SAM" id="SignalP"/>
    </source>
</evidence>
<accession>A0AAW1RME6</accession>
<feature type="signal peptide" evidence="1">
    <location>
        <begin position="1"/>
        <end position="23"/>
    </location>
</feature>
<dbReference type="Gene3D" id="3.90.1410.10">
    <property type="entry name" value="set domain protein methyltransferase, domain 1"/>
    <property type="match status" value="1"/>
</dbReference>
<sequence>MAARQVALLCALTAASWLLYAAASVDPESTALLSLFRAHGGEADVHVAEVRPGLRGVVAARDVAAGEAIISLPPTLAIQLTSTATPAPDSAAMLVRRWRTDANLTAYWQFLPKQLLTRNTFPEAALDLLQSKAMKAYALTHQVQAEEIHRREDLAAEGISEAEFRHANDLVSAYSFGFQVSPDERLRILMPVLDATNYGDVDDEANVEVRLTTDGGFVAVSTRPISSGDEVLYSYTPACRRNDYSLFHYGFLQEKHPPRLCALDTPGGTLYDAPGLEEERDYGEGGILATREELQRLEALLAAFPTSEDQDARLLLGQRGWLAAWTGAKPLSGVEQLFVRFRMLRKRALRYWIDRLQEVLDLADAQEL</sequence>
<feature type="chain" id="PRO_5043553528" description="SET domain-containing protein" evidence="1">
    <location>
        <begin position="24"/>
        <end position="368"/>
    </location>
</feature>
<keyword evidence="1" id="KW-0732">Signal</keyword>
<dbReference type="AlphaFoldDB" id="A0AAW1RME6"/>
<proteinExistence type="predicted"/>
<evidence type="ECO:0000313" key="3">
    <source>
        <dbReference type="Proteomes" id="UP001445335"/>
    </source>
</evidence>
<dbReference type="InterPro" id="IPR046341">
    <property type="entry name" value="SET_dom_sf"/>
</dbReference>
<keyword evidence="3" id="KW-1185">Reference proteome</keyword>
<evidence type="ECO:0008006" key="4">
    <source>
        <dbReference type="Google" id="ProtNLM"/>
    </source>
</evidence>
<reference evidence="2 3" key="1">
    <citation type="journal article" date="2024" name="Nat. Commun.">
        <title>Phylogenomics reveals the evolutionary origins of lichenization in chlorophyte algae.</title>
        <authorList>
            <person name="Puginier C."/>
            <person name="Libourel C."/>
            <person name="Otte J."/>
            <person name="Skaloud P."/>
            <person name="Haon M."/>
            <person name="Grisel S."/>
            <person name="Petersen M."/>
            <person name="Berrin J.G."/>
            <person name="Delaux P.M."/>
            <person name="Dal Grande F."/>
            <person name="Keller J."/>
        </authorList>
    </citation>
    <scope>NUCLEOTIDE SEQUENCE [LARGE SCALE GENOMIC DNA]</scope>
    <source>
        <strain evidence="2 3">SAG 245.80</strain>
    </source>
</reference>
<gene>
    <name evidence="2" type="ORF">WJX81_001936</name>
</gene>
<name>A0AAW1RME6_9CHLO</name>
<dbReference type="SUPFAM" id="SSF82199">
    <property type="entry name" value="SET domain"/>
    <property type="match status" value="1"/>
</dbReference>
<evidence type="ECO:0000313" key="2">
    <source>
        <dbReference type="EMBL" id="KAK9834982.1"/>
    </source>
</evidence>
<comment type="caution">
    <text evidence="2">The sequence shown here is derived from an EMBL/GenBank/DDBJ whole genome shotgun (WGS) entry which is preliminary data.</text>
</comment>
<dbReference type="GO" id="GO:0016279">
    <property type="term" value="F:protein-lysine N-methyltransferase activity"/>
    <property type="evidence" value="ECO:0007669"/>
    <property type="project" value="TreeGrafter"/>
</dbReference>